<dbReference type="EMBL" id="KF018005">
    <property type="protein sequence ID" value="AGT80103.1"/>
    <property type="molecule type" value="Genomic_DNA"/>
</dbReference>
<organism evidence="3">
    <name type="scientific">Hemileia vastatrix</name>
    <dbReference type="NCBI Taxonomy" id="203904"/>
    <lineage>
        <taxon>Eukaryota</taxon>
        <taxon>Fungi</taxon>
        <taxon>Dikarya</taxon>
        <taxon>Basidiomycota</taxon>
        <taxon>Pucciniomycotina</taxon>
        <taxon>Pucciniomycetes</taxon>
        <taxon>Pucciniales</taxon>
        <taxon>Zaghouaniaceae</taxon>
        <taxon>Hemileia</taxon>
    </lineage>
</organism>
<dbReference type="VEuPathDB" id="FungiDB:HVAS_10009770"/>
<feature type="signal peptide" evidence="2">
    <location>
        <begin position="1"/>
        <end position="21"/>
    </location>
</feature>
<dbReference type="AlphaFoldDB" id="T1UNA1"/>
<dbReference type="PANTHER" id="PTHR31836:SF22">
    <property type="entry name" value="RLPA-LIKE PROTEIN DOUBLE-PSI BETA-BARREL DOMAIN-CONTAINING PROTEIN"/>
    <property type="match status" value="1"/>
</dbReference>
<evidence type="ECO:0000256" key="1">
    <source>
        <dbReference type="ARBA" id="ARBA00022729"/>
    </source>
</evidence>
<proteinExistence type="predicted"/>
<reference evidence="3" key="1">
    <citation type="submission" date="2013-04" db="EMBL/GenBank/DDBJ databases">
        <title>Genome annotation of the coffee rust (Hemileia vastatrix) contributes to the gene repertoire catalogue of the Pucciniales.</title>
        <authorList>
            <person name="Cristancho M.M."/>
            <person name="Botero D.O."/>
            <person name="Giraldo W.G."/>
            <person name="Tabima J.F."/>
            <person name="Riano-Pachon D.M."/>
            <person name="Escobar C."/>
            <person name="Rozo Y.I."/>
            <person name="Rivera L.F."/>
            <person name="Restrepo S."/>
            <person name="Gaitan A.L."/>
        </authorList>
    </citation>
    <scope>NUCLEOTIDE SEQUENCE</scope>
</reference>
<evidence type="ECO:0000256" key="2">
    <source>
        <dbReference type="SAM" id="SignalP"/>
    </source>
</evidence>
<protein>
    <submittedName>
        <fullName evidence="3">Expansin</fullName>
    </submittedName>
</protein>
<dbReference type="InterPro" id="IPR051477">
    <property type="entry name" value="Expansin_CellWall"/>
</dbReference>
<dbReference type="PANTHER" id="PTHR31836">
    <property type="match status" value="1"/>
</dbReference>
<dbReference type="SUPFAM" id="SSF50685">
    <property type="entry name" value="Barwin-like endoglucanases"/>
    <property type="match status" value="1"/>
</dbReference>
<keyword evidence="1 2" id="KW-0732">Signal</keyword>
<evidence type="ECO:0000313" key="3">
    <source>
        <dbReference type="EMBL" id="AGT80103.1"/>
    </source>
</evidence>
<name>T1UNA1_9BASI</name>
<dbReference type="InterPro" id="IPR036908">
    <property type="entry name" value="RlpA-like_sf"/>
</dbReference>
<sequence length="150" mass="16219">MAVRIILLSFVVLSILSLFNAELLSDSAGLISSSTITWYTGEDLLRPFCADKSGWTPTDNSMIVAVTEQWGDRPKCGDFYQLIAPNQKSVTVRVVDLCGGCAPGVPHADLSKAAFTQLYGLDVGMMSGINMKKVAAPSNWNNELYGPKDL</sequence>
<dbReference type="CDD" id="cd22191">
    <property type="entry name" value="DPBB_RlpA_EXP_N-like"/>
    <property type="match status" value="1"/>
</dbReference>
<dbReference type="Gene3D" id="2.40.40.10">
    <property type="entry name" value="RlpA-like domain"/>
    <property type="match status" value="1"/>
</dbReference>
<accession>T1UNA1</accession>
<feature type="chain" id="PRO_5004595206" evidence="2">
    <location>
        <begin position="22"/>
        <end position="150"/>
    </location>
</feature>